<keyword evidence="2" id="KW-1185">Reference proteome</keyword>
<dbReference type="AlphaFoldDB" id="A0A917B6X5"/>
<organism evidence="1 2">
    <name type="scientific">Halobacillus andaensis</name>
    <dbReference type="NCBI Taxonomy" id="1176239"/>
    <lineage>
        <taxon>Bacteria</taxon>
        <taxon>Bacillati</taxon>
        <taxon>Bacillota</taxon>
        <taxon>Bacilli</taxon>
        <taxon>Bacillales</taxon>
        <taxon>Bacillaceae</taxon>
        <taxon>Halobacillus</taxon>
    </lineage>
</organism>
<dbReference type="EMBL" id="BMEL01000004">
    <property type="protein sequence ID" value="GGF28537.1"/>
    <property type="molecule type" value="Genomic_DNA"/>
</dbReference>
<comment type="caution">
    <text evidence="1">The sequence shown here is derived from an EMBL/GenBank/DDBJ whole genome shotgun (WGS) entry which is preliminary data.</text>
</comment>
<sequence>MTMHFFIFTIRVTRRKKQNYSPLPGYRHSAHDQWLDRKASAKTII</sequence>
<gene>
    <name evidence="1" type="ORF">GCM10010954_29500</name>
</gene>
<dbReference type="RefSeq" id="WP_188378294.1">
    <property type="nucleotide sequence ID" value="NZ_BMEL01000004.1"/>
</dbReference>
<dbReference type="Proteomes" id="UP000660110">
    <property type="component" value="Unassembled WGS sequence"/>
</dbReference>
<name>A0A917B6X5_HALAA</name>
<accession>A0A917B6X5</accession>
<proteinExistence type="predicted"/>
<reference evidence="1" key="1">
    <citation type="journal article" date="2014" name="Int. J. Syst. Evol. Microbiol.">
        <title>Complete genome sequence of Corynebacterium casei LMG S-19264T (=DSM 44701T), isolated from a smear-ripened cheese.</title>
        <authorList>
            <consortium name="US DOE Joint Genome Institute (JGI-PGF)"/>
            <person name="Walter F."/>
            <person name="Albersmeier A."/>
            <person name="Kalinowski J."/>
            <person name="Ruckert C."/>
        </authorList>
    </citation>
    <scope>NUCLEOTIDE SEQUENCE</scope>
    <source>
        <strain evidence="1">CGMCC 1.12153</strain>
    </source>
</reference>
<reference evidence="1" key="2">
    <citation type="submission" date="2020-09" db="EMBL/GenBank/DDBJ databases">
        <authorList>
            <person name="Sun Q."/>
            <person name="Zhou Y."/>
        </authorList>
    </citation>
    <scope>NUCLEOTIDE SEQUENCE</scope>
    <source>
        <strain evidence="1">CGMCC 1.12153</strain>
    </source>
</reference>
<evidence type="ECO:0000313" key="2">
    <source>
        <dbReference type="Proteomes" id="UP000660110"/>
    </source>
</evidence>
<protein>
    <submittedName>
        <fullName evidence="1">Uncharacterized protein</fullName>
    </submittedName>
</protein>
<evidence type="ECO:0000313" key="1">
    <source>
        <dbReference type="EMBL" id="GGF28537.1"/>
    </source>
</evidence>